<dbReference type="InterPro" id="IPR019888">
    <property type="entry name" value="Tscrpt_reg_AsnC-like"/>
</dbReference>
<sequence length="289" mass="30776">MDDVDRRILDELLLDGRISRQDLARKTGLSRVVVARRLTALLVESGARVIGLVHPTVLGQTVMAHVAIEVNGPAEPIGKRIAGDERIPFVSITLGASALVAEIRVRSQEDLFQSISRIRDLPGVASTATSTYTELLVDVLAQTTPTSHASDAVDLALIESLRQDGRASFATMAATAGVSTGTARSRVLKLLETGVVRIGVIWDPDSQDGQVRVGLGLRVRGSAAGVAERLAKIPEITFLATSIGQYDLLATLDGSTSAAAIAALNEVRQLPQVVQCTTWAHLQVIKEKH</sequence>
<dbReference type="RefSeq" id="WP_064723094.1">
    <property type="nucleotide sequence ID" value="NZ_BDDW01000011.1"/>
</dbReference>
<evidence type="ECO:0000256" key="3">
    <source>
        <dbReference type="ARBA" id="ARBA00023163"/>
    </source>
</evidence>
<dbReference type="Pfam" id="PF13404">
    <property type="entry name" value="HTH_AsnC-type"/>
    <property type="match status" value="2"/>
</dbReference>
<dbReference type="PROSITE" id="PS50956">
    <property type="entry name" value="HTH_ASNC_2"/>
    <property type="match status" value="2"/>
</dbReference>
<dbReference type="InterPro" id="IPR011008">
    <property type="entry name" value="Dimeric_a/b-barrel"/>
</dbReference>
<name>A0ABT9TN85_PAENI</name>
<protein>
    <submittedName>
        <fullName evidence="5">DNA-binding Lrp family transcriptional regulator</fullName>
    </submittedName>
</protein>
<organism evidence="5 6">
    <name type="scientific">Paenarthrobacter nicotinovorans</name>
    <name type="common">Arthrobacter nicotinovorans</name>
    <dbReference type="NCBI Taxonomy" id="29320"/>
    <lineage>
        <taxon>Bacteria</taxon>
        <taxon>Bacillati</taxon>
        <taxon>Actinomycetota</taxon>
        <taxon>Actinomycetes</taxon>
        <taxon>Micrococcales</taxon>
        <taxon>Micrococcaceae</taxon>
        <taxon>Paenarthrobacter</taxon>
    </lineage>
</organism>
<dbReference type="SUPFAM" id="SSF46785">
    <property type="entry name" value="Winged helix' DNA-binding domain"/>
    <property type="match status" value="2"/>
</dbReference>
<evidence type="ECO:0000313" key="6">
    <source>
        <dbReference type="Proteomes" id="UP001244563"/>
    </source>
</evidence>
<dbReference type="InterPro" id="IPR036390">
    <property type="entry name" value="WH_DNA-bd_sf"/>
</dbReference>
<dbReference type="EMBL" id="JAUSSW010000007">
    <property type="protein sequence ID" value="MDQ0103143.1"/>
    <property type="molecule type" value="Genomic_DNA"/>
</dbReference>
<gene>
    <name evidence="5" type="ORF">J2T10_002800</name>
</gene>
<keyword evidence="6" id="KW-1185">Reference proteome</keyword>
<accession>A0ABT9TN85</accession>
<dbReference type="Proteomes" id="UP001244563">
    <property type="component" value="Unassembled WGS sequence"/>
</dbReference>
<keyword evidence="2 5" id="KW-0238">DNA-binding</keyword>
<evidence type="ECO:0000256" key="2">
    <source>
        <dbReference type="ARBA" id="ARBA00023125"/>
    </source>
</evidence>
<dbReference type="InterPro" id="IPR036388">
    <property type="entry name" value="WH-like_DNA-bd_sf"/>
</dbReference>
<keyword evidence="3" id="KW-0804">Transcription</keyword>
<dbReference type="Gene3D" id="1.10.10.10">
    <property type="entry name" value="Winged helix-like DNA-binding domain superfamily/Winged helix DNA-binding domain"/>
    <property type="match status" value="2"/>
</dbReference>
<keyword evidence="1" id="KW-0805">Transcription regulation</keyword>
<feature type="domain" description="HTH asnC-type" evidence="4">
    <location>
        <begin position="151"/>
        <end position="216"/>
    </location>
</feature>
<feature type="domain" description="HTH asnC-type" evidence="4">
    <location>
        <begin position="1"/>
        <end position="41"/>
    </location>
</feature>
<dbReference type="GO" id="GO:0003677">
    <property type="term" value="F:DNA binding"/>
    <property type="evidence" value="ECO:0007669"/>
    <property type="project" value="UniProtKB-KW"/>
</dbReference>
<evidence type="ECO:0000313" key="5">
    <source>
        <dbReference type="EMBL" id="MDQ0103143.1"/>
    </source>
</evidence>
<dbReference type="PANTHER" id="PTHR30154:SF34">
    <property type="entry name" value="TRANSCRIPTIONAL REGULATOR AZLB"/>
    <property type="match status" value="1"/>
</dbReference>
<reference evidence="5 6" key="1">
    <citation type="submission" date="2023-07" db="EMBL/GenBank/DDBJ databases">
        <title>Sorghum-associated microbial communities from plants grown in Nebraska, USA.</title>
        <authorList>
            <person name="Schachtman D."/>
        </authorList>
    </citation>
    <scope>NUCLEOTIDE SEQUENCE [LARGE SCALE GENOMIC DNA]</scope>
    <source>
        <strain evidence="5 6">CC523</strain>
    </source>
</reference>
<dbReference type="PANTHER" id="PTHR30154">
    <property type="entry name" value="LEUCINE-RESPONSIVE REGULATORY PROTEIN"/>
    <property type="match status" value="1"/>
</dbReference>
<proteinExistence type="predicted"/>
<comment type="caution">
    <text evidence="5">The sequence shown here is derived from an EMBL/GenBank/DDBJ whole genome shotgun (WGS) entry which is preliminary data.</text>
</comment>
<dbReference type="SMART" id="SM00344">
    <property type="entry name" value="HTH_ASNC"/>
    <property type="match status" value="2"/>
</dbReference>
<dbReference type="SUPFAM" id="SSF54909">
    <property type="entry name" value="Dimeric alpha+beta barrel"/>
    <property type="match status" value="2"/>
</dbReference>
<evidence type="ECO:0000259" key="4">
    <source>
        <dbReference type="PROSITE" id="PS50956"/>
    </source>
</evidence>
<dbReference type="InterPro" id="IPR000485">
    <property type="entry name" value="AsnC-type_HTH_dom"/>
</dbReference>
<dbReference type="Gene3D" id="3.30.70.920">
    <property type="match status" value="2"/>
</dbReference>
<evidence type="ECO:0000256" key="1">
    <source>
        <dbReference type="ARBA" id="ARBA00023015"/>
    </source>
</evidence>
<dbReference type="PRINTS" id="PR00033">
    <property type="entry name" value="HTHASNC"/>
</dbReference>